<dbReference type="Proteomes" id="UP000199103">
    <property type="component" value="Chromosome I"/>
</dbReference>
<dbReference type="Gene3D" id="6.10.140.2180">
    <property type="match status" value="1"/>
</dbReference>
<dbReference type="EMBL" id="LT629772">
    <property type="protein sequence ID" value="SDS18038.1"/>
    <property type="molecule type" value="Genomic_DNA"/>
</dbReference>
<dbReference type="SUPFAM" id="SSF46785">
    <property type="entry name" value="Winged helix' DNA-binding domain"/>
    <property type="match status" value="1"/>
</dbReference>
<dbReference type="InterPro" id="IPR011991">
    <property type="entry name" value="ArsR-like_HTH"/>
</dbReference>
<dbReference type="OrthoDB" id="5949858at2"/>
<evidence type="ECO:0000259" key="1">
    <source>
        <dbReference type="SMART" id="SM00418"/>
    </source>
</evidence>
<name>A0A1H1Q3G4_9ACTN</name>
<dbReference type="InterPro" id="IPR036388">
    <property type="entry name" value="WH-like_DNA-bd_sf"/>
</dbReference>
<proteinExistence type="predicted"/>
<keyword evidence="3" id="KW-1185">Reference proteome</keyword>
<dbReference type="CDD" id="cd00090">
    <property type="entry name" value="HTH_ARSR"/>
    <property type="match status" value="1"/>
</dbReference>
<protein>
    <submittedName>
        <fullName evidence="2">Helix-turn-helix domain-containing protein</fullName>
    </submittedName>
</protein>
<dbReference type="Pfam" id="PF12840">
    <property type="entry name" value="HTH_20"/>
    <property type="match status" value="1"/>
</dbReference>
<sequence>MTADSDVARLIGHPVRLRVIIALGGRTLTTKQLAEALPDVAQATLYRHVAAMVQQGFLAVVDERPVRGTVERSYALGDRLAHADEKELVAMDTAQLRSTFLVFLRTISESFERAAEPDEHGDRGILGFGHTMLYLSDDDLPQLQEAMAELLAPYLVEPEGDESRDRRRVMLSTALIRQPETDN</sequence>
<dbReference type="AlphaFoldDB" id="A0A1H1Q3G4"/>
<accession>A0A1H1Q3G4</accession>
<dbReference type="SMART" id="SM00418">
    <property type="entry name" value="HTH_ARSR"/>
    <property type="match status" value="1"/>
</dbReference>
<dbReference type="InterPro" id="IPR036390">
    <property type="entry name" value="WH_DNA-bd_sf"/>
</dbReference>
<feature type="domain" description="HTH arsR-type" evidence="1">
    <location>
        <begin position="6"/>
        <end position="89"/>
    </location>
</feature>
<organism evidence="2 3">
    <name type="scientific">Microlunatus soli</name>
    <dbReference type="NCBI Taxonomy" id="630515"/>
    <lineage>
        <taxon>Bacteria</taxon>
        <taxon>Bacillati</taxon>
        <taxon>Actinomycetota</taxon>
        <taxon>Actinomycetes</taxon>
        <taxon>Propionibacteriales</taxon>
        <taxon>Propionibacteriaceae</taxon>
        <taxon>Microlunatus</taxon>
    </lineage>
</organism>
<dbReference type="Gene3D" id="1.10.10.10">
    <property type="entry name" value="Winged helix-like DNA-binding domain superfamily/Winged helix DNA-binding domain"/>
    <property type="match status" value="1"/>
</dbReference>
<evidence type="ECO:0000313" key="3">
    <source>
        <dbReference type="Proteomes" id="UP000199103"/>
    </source>
</evidence>
<dbReference type="InterPro" id="IPR001845">
    <property type="entry name" value="HTH_ArsR_DNA-bd_dom"/>
</dbReference>
<reference evidence="2 3" key="1">
    <citation type="submission" date="2016-10" db="EMBL/GenBank/DDBJ databases">
        <authorList>
            <person name="de Groot N.N."/>
        </authorList>
    </citation>
    <scope>NUCLEOTIDE SEQUENCE [LARGE SCALE GENOMIC DNA]</scope>
    <source>
        <strain evidence="2 3">DSM 21800</strain>
    </source>
</reference>
<dbReference type="STRING" id="630515.SAMN04489812_1128"/>
<dbReference type="GO" id="GO:0003700">
    <property type="term" value="F:DNA-binding transcription factor activity"/>
    <property type="evidence" value="ECO:0007669"/>
    <property type="project" value="InterPro"/>
</dbReference>
<gene>
    <name evidence="2" type="ORF">SAMN04489812_1128</name>
</gene>
<dbReference type="RefSeq" id="WP_091521163.1">
    <property type="nucleotide sequence ID" value="NZ_LT629772.1"/>
</dbReference>
<evidence type="ECO:0000313" key="2">
    <source>
        <dbReference type="EMBL" id="SDS18038.1"/>
    </source>
</evidence>